<keyword evidence="3" id="KW-1185">Reference proteome</keyword>
<sequence>MITIRADSLRVLQPLNILLLPSQDIRSKIYSHILAQSVHLIFTDPQTTSQITLVKKTIDTSILLTNKQTHAEASPRTPLKDQSVLNTPPRIIVDIKAIQSNPNITSTSSTSSSVNSRSLYHRHPIPPGRPRTLPIYELRTLRVSRWRPQLYAQDLELPSSFRRTGSIIERGRAAGYRMGCQSRNIARRKQDRNERNVEIAIKRHPEHDLETFEQILAHDVF</sequence>
<organism evidence="2 3">
    <name type="scientific">Zopfia rhizophila CBS 207.26</name>
    <dbReference type="NCBI Taxonomy" id="1314779"/>
    <lineage>
        <taxon>Eukaryota</taxon>
        <taxon>Fungi</taxon>
        <taxon>Dikarya</taxon>
        <taxon>Ascomycota</taxon>
        <taxon>Pezizomycotina</taxon>
        <taxon>Dothideomycetes</taxon>
        <taxon>Dothideomycetes incertae sedis</taxon>
        <taxon>Zopfiaceae</taxon>
        <taxon>Zopfia</taxon>
    </lineage>
</organism>
<evidence type="ECO:0000256" key="1">
    <source>
        <dbReference type="SAM" id="MobiDB-lite"/>
    </source>
</evidence>
<proteinExistence type="predicted"/>
<gene>
    <name evidence="2" type="ORF">K469DRAFT_755768</name>
</gene>
<dbReference type="Proteomes" id="UP000800200">
    <property type="component" value="Unassembled WGS sequence"/>
</dbReference>
<evidence type="ECO:0000313" key="2">
    <source>
        <dbReference type="EMBL" id="KAF2176258.1"/>
    </source>
</evidence>
<feature type="compositionally biased region" description="Low complexity" evidence="1">
    <location>
        <begin position="103"/>
        <end position="118"/>
    </location>
</feature>
<reference evidence="2" key="1">
    <citation type="journal article" date="2020" name="Stud. Mycol.">
        <title>101 Dothideomycetes genomes: a test case for predicting lifestyles and emergence of pathogens.</title>
        <authorList>
            <person name="Haridas S."/>
            <person name="Albert R."/>
            <person name="Binder M."/>
            <person name="Bloem J."/>
            <person name="Labutti K."/>
            <person name="Salamov A."/>
            <person name="Andreopoulos B."/>
            <person name="Baker S."/>
            <person name="Barry K."/>
            <person name="Bills G."/>
            <person name="Bluhm B."/>
            <person name="Cannon C."/>
            <person name="Castanera R."/>
            <person name="Culley D."/>
            <person name="Daum C."/>
            <person name="Ezra D."/>
            <person name="Gonzalez J."/>
            <person name="Henrissat B."/>
            <person name="Kuo A."/>
            <person name="Liang C."/>
            <person name="Lipzen A."/>
            <person name="Lutzoni F."/>
            <person name="Magnuson J."/>
            <person name="Mondo S."/>
            <person name="Nolan M."/>
            <person name="Ohm R."/>
            <person name="Pangilinan J."/>
            <person name="Park H.-J."/>
            <person name="Ramirez L."/>
            <person name="Alfaro M."/>
            <person name="Sun H."/>
            <person name="Tritt A."/>
            <person name="Yoshinaga Y."/>
            <person name="Zwiers L.-H."/>
            <person name="Turgeon B."/>
            <person name="Goodwin S."/>
            <person name="Spatafora J."/>
            <person name="Crous P."/>
            <person name="Grigoriev I."/>
        </authorList>
    </citation>
    <scope>NUCLEOTIDE SEQUENCE</scope>
    <source>
        <strain evidence="2">CBS 207.26</strain>
    </source>
</reference>
<name>A0A6A6DCS3_9PEZI</name>
<accession>A0A6A6DCS3</accession>
<dbReference type="EMBL" id="ML994711">
    <property type="protein sequence ID" value="KAF2176258.1"/>
    <property type="molecule type" value="Genomic_DNA"/>
</dbReference>
<protein>
    <submittedName>
        <fullName evidence="2">Uncharacterized protein</fullName>
    </submittedName>
</protein>
<evidence type="ECO:0000313" key="3">
    <source>
        <dbReference type="Proteomes" id="UP000800200"/>
    </source>
</evidence>
<feature type="region of interest" description="Disordered" evidence="1">
    <location>
        <begin position="103"/>
        <end position="131"/>
    </location>
</feature>
<dbReference type="AlphaFoldDB" id="A0A6A6DCS3"/>